<feature type="domain" description="Peptidase C45 hydrolase" evidence="1">
    <location>
        <begin position="49"/>
        <end position="242"/>
    </location>
</feature>
<evidence type="ECO:0000313" key="2">
    <source>
        <dbReference type="EMBL" id="SEJ50377.1"/>
    </source>
</evidence>
<sequence length="273" mass="30685">MCTIGAVYDGNSMISFKQCDLTDTTNFLKPEILQGEDDIQYVKFGRENTNGLWAGLNNYGVSFVAADSYLTGMDNHRGHHTNPKSASEDIFTKYREIVSNYKTAKEAADAMVDFYTNEFKDPDILLISDASERYFIEAYNGEVINVKLADTDTANYFASTNHFRYIHGGTTFPENHSTYLRLQRAESILQQNPSQAGVENVLQDQYYGSSVLSICRESTICPRGEAAFNTMASVIMVVHNAEIKFGYQINGNPRNNAYTWVTCPFNNGYGVKF</sequence>
<dbReference type="Gene3D" id="3.60.60.10">
    <property type="entry name" value="Penicillin V Acylase, Chain A"/>
    <property type="match status" value="1"/>
</dbReference>
<evidence type="ECO:0000313" key="3">
    <source>
        <dbReference type="Proteomes" id="UP000199662"/>
    </source>
</evidence>
<evidence type="ECO:0000259" key="1">
    <source>
        <dbReference type="Pfam" id="PF03417"/>
    </source>
</evidence>
<accession>A0A1H6ZFX1</accession>
<organism evidence="2 3">
    <name type="scientific">Propionispira arboris</name>
    <dbReference type="NCBI Taxonomy" id="84035"/>
    <lineage>
        <taxon>Bacteria</taxon>
        <taxon>Bacillati</taxon>
        <taxon>Bacillota</taxon>
        <taxon>Negativicutes</taxon>
        <taxon>Selenomonadales</taxon>
        <taxon>Selenomonadaceae</taxon>
        <taxon>Propionispira</taxon>
    </lineage>
</organism>
<name>A0A1H6ZFX1_9FIRM</name>
<keyword evidence="3" id="KW-1185">Reference proteome</keyword>
<dbReference type="STRING" id="84035.SAMN05660742_10921"/>
<dbReference type="InterPro" id="IPR005079">
    <property type="entry name" value="Peptidase_C45_hydrolase"/>
</dbReference>
<protein>
    <recommendedName>
        <fullName evidence="1">Peptidase C45 hydrolase domain-containing protein</fullName>
    </recommendedName>
</protein>
<gene>
    <name evidence="2" type="ORF">SAMN05660742_10921</name>
</gene>
<proteinExistence type="predicted"/>
<dbReference type="Pfam" id="PF03417">
    <property type="entry name" value="AAT"/>
    <property type="match status" value="1"/>
</dbReference>
<reference evidence="3" key="1">
    <citation type="submission" date="2016-10" db="EMBL/GenBank/DDBJ databases">
        <authorList>
            <person name="Varghese N."/>
            <person name="Submissions S."/>
        </authorList>
    </citation>
    <scope>NUCLEOTIDE SEQUENCE [LARGE SCALE GENOMIC DNA]</scope>
    <source>
        <strain evidence="3">DSM 2179</strain>
    </source>
</reference>
<dbReference type="Proteomes" id="UP000199662">
    <property type="component" value="Unassembled WGS sequence"/>
</dbReference>
<dbReference type="EMBL" id="FNZK01000009">
    <property type="protein sequence ID" value="SEJ50377.1"/>
    <property type="molecule type" value="Genomic_DNA"/>
</dbReference>
<dbReference type="AlphaFoldDB" id="A0A1H6ZFX1"/>